<reference evidence="4 5" key="1">
    <citation type="submission" date="2019-07" db="EMBL/GenBank/DDBJ databases">
        <title>Whole genome shotgun sequence of Pseudonocardia sulfidoxydans NBRC 16205.</title>
        <authorList>
            <person name="Hosoyama A."/>
            <person name="Uohara A."/>
            <person name="Ohji S."/>
            <person name="Ichikawa N."/>
        </authorList>
    </citation>
    <scope>NUCLEOTIDE SEQUENCE [LARGE SCALE GENOMIC DNA]</scope>
    <source>
        <strain evidence="4 5">NBRC 16205</strain>
    </source>
</reference>
<dbReference type="InterPro" id="IPR016164">
    <property type="entry name" value="FAD-linked_Oxase-like_C"/>
</dbReference>
<protein>
    <submittedName>
        <fullName evidence="4">FAD-linked oxidase</fullName>
    </submittedName>
</protein>
<keyword evidence="5" id="KW-1185">Reference proteome</keyword>
<dbReference type="GO" id="GO:0003824">
    <property type="term" value="F:catalytic activity"/>
    <property type="evidence" value="ECO:0007669"/>
    <property type="project" value="InterPro"/>
</dbReference>
<dbReference type="InterPro" id="IPR006094">
    <property type="entry name" value="Oxid_FAD_bind_N"/>
</dbReference>
<evidence type="ECO:0000256" key="2">
    <source>
        <dbReference type="ARBA" id="ARBA00022827"/>
    </source>
</evidence>
<evidence type="ECO:0000313" key="4">
    <source>
        <dbReference type="EMBL" id="GEL26003.1"/>
    </source>
</evidence>
<dbReference type="PROSITE" id="PS51387">
    <property type="entry name" value="FAD_PCMH"/>
    <property type="match status" value="1"/>
</dbReference>
<evidence type="ECO:0000313" key="5">
    <source>
        <dbReference type="Proteomes" id="UP000321685"/>
    </source>
</evidence>
<dbReference type="PANTHER" id="PTHR11748:SF103">
    <property type="entry name" value="GLYCOLATE OXIDASE SUBUNIT GLCE"/>
    <property type="match status" value="1"/>
</dbReference>
<gene>
    <name evidence="4" type="ORF">PSU4_49570</name>
</gene>
<sequence>MPPTTFMPTTVEELRDAVAGSATSHPRLLVTAAGTAATTGGRPDPADAIVDTSALSGVLNWTPADMTVSVRAGTPLADVQAELGEHGQHVAFDAARVRRGATVGGLLASGDGGPLRQLYGTLRDLVIGVTVVLGDGTVAKAGGHVIKNVAGYDLAKLFHGSLGTLGVVAEVVLRLHPLPRTTATVALPADAAAAARLGVELIASGTEPAALEWTSGTGLLVRIEGTPDGVHERVDAVLATNTGALVLAGADEEAAWTAVAAVADPHSEGATVLRAGTLPSDGPGFLAALGAAADAAGVTLTSGSSVGVGVHTVALAGGHHEPVLAAAHAAAGSSVSVLRSDGLAPDTPLWGPPPPAVALMRAVKARFDPADRFGAGRLSSWLAPLHEGVPA</sequence>
<dbReference type="SUPFAM" id="SSF55103">
    <property type="entry name" value="FAD-linked oxidases, C-terminal domain"/>
    <property type="match status" value="1"/>
</dbReference>
<dbReference type="InterPro" id="IPR016169">
    <property type="entry name" value="FAD-bd_PCMH_sub2"/>
</dbReference>
<feature type="domain" description="FAD-binding PCMH-type" evidence="3">
    <location>
        <begin position="1"/>
        <end position="178"/>
    </location>
</feature>
<dbReference type="EMBL" id="BJVJ01000071">
    <property type="protein sequence ID" value="GEL26003.1"/>
    <property type="molecule type" value="Genomic_DNA"/>
</dbReference>
<dbReference type="Pfam" id="PF01565">
    <property type="entry name" value="FAD_binding_4"/>
    <property type="match status" value="1"/>
</dbReference>
<keyword evidence="2" id="KW-0274">FAD</keyword>
<comment type="caution">
    <text evidence="4">The sequence shown here is derived from an EMBL/GenBank/DDBJ whole genome shotgun (WGS) entry which is preliminary data.</text>
</comment>
<dbReference type="OrthoDB" id="9811557at2"/>
<dbReference type="InterPro" id="IPR036318">
    <property type="entry name" value="FAD-bd_PCMH-like_sf"/>
</dbReference>
<proteinExistence type="predicted"/>
<dbReference type="InterPro" id="IPR016166">
    <property type="entry name" value="FAD-bd_PCMH"/>
</dbReference>
<evidence type="ECO:0000256" key="1">
    <source>
        <dbReference type="ARBA" id="ARBA00022630"/>
    </source>
</evidence>
<dbReference type="RefSeq" id="WP_147113200.1">
    <property type="nucleotide sequence ID" value="NZ_BJVJ01000071.1"/>
</dbReference>
<dbReference type="Gene3D" id="3.30.465.10">
    <property type="match status" value="1"/>
</dbReference>
<organism evidence="4 5">
    <name type="scientific">Pseudonocardia sulfidoxydans NBRC 16205</name>
    <dbReference type="NCBI Taxonomy" id="1223511"/>
    <lineage>
        <taxon>Bacteria</taxon>
        <taxon>Bacillati</taxon>
        <taxon>Actinomycetota</taxon>
        <taxon>Actinomycetes</taxon>
        <taxon>Pseudonocardiales</taxon>
        <taxon>Pseudonocardiaceae</taxon>
        <taxon>Pseudonocardia</taxon>
    </lineage>
</organism>
<accession>A0A511DP19</accession>
<dbReference type="GO" id="GO:0071949">
    <property type="term" value="F:FAD binding"/>
    <property type="evidence" value="ECO:0007669"/>
    <property type="project" value="InterPro"/>
</dbReference>
<keyword evidence="1" id="KW-0285">Flavoprotein</keyword>
<dbReference type="AlphaFoldDB" id="A0A511DP19"/>
<dbReference type="Proteomes" id="UP000321685">
    <property type="component" value="Unassembled WGS sequence"/>
</dbReference>
<name>A0A511DP19_9PSEU</name>
<dbReference type="PANTHER" id="PTHR11748">
    <property type="entry name" value="D-LACTATE DEHYDROGENASE"/>
    <property type="match status" value="1"/>
</dbReference>
<dbReference type="SUPFAM" id="SSF56176">
    <property type="entry name" value="FAD-binding/transporter-associated domain-like"/>
    <property type="match status" value="1"/>
</dbReference>
<evidence type="ECO:0000259" key="3">
    <source>
        <dbReference type="PROSITE" id="PS51387"/>
    </source>
</evidence>